<dbReference type="EMBL" id="JBHRYR010000003">
    <property type="protein sequence ID" value="MFC3852882.1"/>
    <property type="molecule type" value="Genomic_DNA"/>
</dbReference>
<evidence type="ECO:0000256" key="3">
    <source>
        <dbReference type="SAM" id="MobiDB-lite"/>
    </source>
</evidence>
<dbReference type="Pfam" id="PF00990">
    <property type="entry name" value="GGDEF"/>
    <property type="match status" value="1"/>
</dbReference>
<dbReference type="GO" id="GO:0052621">
    <property type="term" value="F:diguanylate cyclase activity"/>
    <property type="evidence" value="ECO:0007669"/>
    <property type="project" value="UniProtKB-EC"/>
</dbReference>
<evidence type="ECO:0000256" key="1">
    <source>
        <dbReference type="ARBA" id="ARBA00012528"/>
    </source>
</evidence>
<feature type="domain" description="GGDEF" evidence="4">
    <location>
        <begin position="178"/>
        <end position="309"/>
    </location>
</feature>
<dbReference type="PANTHER" id="PTHR45138:SF9">
    <property type="entry name" value="DIGUANYLATE CYCLASE DGCM-RELATED"/>
    <property type="match status" value="1"/>
</dbReference>
<dbReference type="RefSeq" id="WP_380695507.1">
    <property type="nucleotide sequence ID" value="NZ_JBHRYR010000003.1"/>
</dbReference>
<dbReference type="NCBIfam" id="TIGR00254">
    <property type="entry name" value="GGDEF"/>
    <property type="match status" value="1"/>
</dbReference>
<dbReference type="PROSITE" id="PS50887">
    <property type="entry name" value="GGDEF"/>
    <property type="match status" value="1"/>
</dbReference>
<sequence>MTISSSSGNSSRRKKVTPLDVKRPQEMAREPGTSFLRELRLRISSLSQTTLELEQIVQYFFDEVQSAVLVEGLTYAHPSFGVDLQYGSLEKHRASYRLNTQQQYFGEITFSRRKRFNETELARLESLLDLFIYPVRNGLQYREALRSAMTDPLTGVGNRLAMNNALDREIELARRYGRPLTVLMLDIDKFKAINDIYGHAKGDDVLCTVAEYIEQSMRSVDAVFRLGGEEFLIVLSDTSLAQAVIIGERIRQSIEVSHQGSASEPHVTASIGISEFAPNMSADDLIKRADRAMYCAKEKGRNKIECAPA</sequence>
<evidence type="ECO:0000313" key="5">
    <source>
        <dbReference type="EMBL" id="MFC3852882.1"/>
    </source>
</evidence>
<dbReference type="SUPFAM" id="SSF55073">
    <property type="entry name" value="Nucleotide cyclase"/>
    <property type="match status" value="1"/>
</dbReference>
<keyword evidence="5" id="KW-0808">Transferase</keyword>
<evidence type="ECO:0000259" key="4">
    <source>
        <dbReference type="PROSITE" id="PS50887"/>
    </source>
</evidence>
<dbReference type="SMART" id="SM00267">
    <property type="entry name" value="GGDEF"/>
    <property type="match status" value="1"/>
</dbReference>
<feature type="compositionally biased region" description="Low complexity" evidence="3">
    <location>
        <begin position="1"/>
        <end position="10"/>
    </location>
</feature>
<comment type="catalytic activity">
    <reaction evidence="2">
        <text>2 GTP = 3',3'-c-di-GMP + 2 diphosphate</text>
        <dbReference type="Rhea" id="RHEA:24898"/>
        <dbReference type="ChEBI" id="CHEBI:33019"/>
        <dbReference type="ChEBI" id="CHEBI:37565"/>
        <dbReference type="ChEBI" id="CHEBI:58805"/>
        <dbReference type="EC" id="2.7.7.65"/>
    </reaction>
</comment>
<accession>A0ABV7ZWJ5</accession>
<reference evidence="6" key="1">
    <citation type="journal article" date="2019" name="Int. J. Syst. Evol. Microbiol.">
        <title>The Global Catalogue of Microorganisms (GCM) 10K type strain sequencing project: providing services to taxonomists for standard genome sequencing and annotation.</title>
        <authorList>
            <consortium name="The Broad Institute Genomics Platform"/>
            <consortium name="The Broad Institute Genome Sequencing Center for Infectious Disease"/>
            <person name="Wu L."/>
            <person name="Ma J."/>
        </authorList>
    </citation>
    <scope>NUCLEOTIDE SEQUENCE [LARGE SCALE GENOMIC DNA]</scope>
    <source>
        <strain evidence="6">IBRC 10765</strain>
    </source>
</reference>
<keyword evidence="6" id="KW-1185">Reference proteome</keyword>
<feature type="region of interest" description="Disordered" evidence="3">
    <location>
        <begin position="1"/>
        <end position="24"/>
    </location>
</feature>
<protein>
    <recommendedName>
        <fullName evidence="1">diguanylate cyclase</fullName>
        <ecNumber evidence="1">2.7.7.65</ecNumber>
    </recommendedName>
</protein>
<proteinExistence type="predicted"/>
<organism evidence="5 6">
    <name type="scientific">Saccharospirillum mangrovi</name>
    <dbReference type="NCBI Taxonomy" id="2161747"/>
    <lineage>
        <taxon>Bacteria</taxon>
        <taxon>Pseudomonadati</taxon>
        <taxon>Pseudomonadota</taxon>
        <taxon>Gammaproteobacteria</taxon>
        <taxon>Oceanospirillales</taxon>
        <taxon>Saccharospirillaceae</taxon>
        <taxon>Saccharospirillum</taxon>
    </lineage>
</organism>
<dbReference type="CDD" id="cd01949">
    <property type="entry name" value="GGDEF"/>
    <property type="match status" value="1"/>
</dbReference>
<gene>
    <name evidence="5" type="ORF">ACFOOG_08560</name>
</gene>
<dbReference type="Proteomes" id="UP001595617">
    <property type="component" value="Unassembled WGS sequence"/>
</dbReference>
<dbReference type="InterPro" id="IPR000160">
    <property type="entry name" value="GGDEF_dom"/>
</dbReference>
<evidence type="ECO:0000313" key="6">
    <source>
        <dbReference type="Proteomes" id="UP001595617"/>
    </source>
</evidence>
<evidence type="ECO:0000256" key="2">
    <source>
        <dbReference type="ARBA" id="ARBA00034247"/>
    </source>
</evidence>
<dbReference type="InterPro" id="IPR050469">
    <property type="entry name" value="Diguanylate_Cyclase"/>
</dbReference>
<dbReference type="InterPro" id="IPR043128">
    <property type="entry name" value="Rev_trsase/Diguanyl_cyclase"/>
</dbReference>
<comment type="caution">
    <text evidence="5">The sequence shown here is derived from an EMBL/GenBank/DDBJ whole genome shotgun (WGS) entry which is preliminary data.</text>
</comment>
<keyword evidence="5" id="KW-0548">Nucleotidyltransferase</keyword>
<dbReference type="EC" id="2.7.7.65" evidence="1"/>
<dbReference type="Gene3D" id="3.30.70.270">
    <property type="match status" value="1"/>
</dbReference>
<dbReference type="InterPro" id="IPR029787">
    <property type="entry name" value="Nucleotide_cyclase"/>
</dbReference>
<dbReference type="PANTHER" id="PTHR45138">
    <property type="entry name" value="REGULATORY COMPONENTS OF SENSORY TRANSDUCTION SYSTEM"/>
    <property type="match status" value="1"/>
</dbReference>
<name>A0ABV7ZWJ5_9GAMM</name>